<dbReference type="Gene3D" id="1.25.40.10">
    <property type="entry name" value="Tetratricopeptide repeat domain"/>
    <property type="match status" value="1"/>
</dbReference>
<dbReference type="Pfam" id="PF14608">
    <property type="entry name" value="zf-CCCH_2"/>
    <property type="match status" value="2"/>
</dbReference>
<sequence>LQHQGDELYEKQNYIQASYFYADAVRLWNTNTEAYIKLAKTHVQAKQYEQAAFIATRALTINPKLSEARYQRGIARYEQGLLKAARTDLETVVRFCPTHTYGLDFLDKIVFGTTTPTSTTTNGKKKKRRSAMVEEEVGLDFAFPEYGEVELDVAELSESEECARVGNGVPCRYYNRKEGGCRRGVECLYMHAPDERSVRDRLGRNVCVYLLLGGCRFGEKCVYSHEKEWLPEKGWWTDKAQVERMRRLVALEERNMRERKEIERHLQRK</sequence>
<feature type="domain" description="C3H1-type" evidence="3">
    <location>
        <begin position="170"/>
        <end position="194"/>
    </location>
</feature>
<comment type="caution">
    <text evidence="4">The sequence shown here is derived from an EMBL/GenBank/DDBJ whole genome shotgun (WGS) entry which is preliminary data.</text>
</comment>
<evidence type="ECO:0000313" key="4">
    <source>
        <dbReference type="EMBL" id="KAF9448790.1"/>
    </source>
</evidence>
<dbReference type="InterPro" id="IPR019734">
    <property type="entry name" value="TPR_rpt"/>
</dbReference>
<protein>
    <recommendedName>
        <fullName evidence="3">C3H1-type domain-containing protein</fullName>
    </recommendedName>
</protein>
<proteinExistence type="predicted"/>
<keyword evidence="2" id="KW-0863">Zinc-finger</keyword>
<evidence type="ECO:0000256" key="1">
    <source>
        <dbReference type="PROSITE-ProRule" id="PRU00339"/>
    </source>
</evidence>
<dbReference type="PROSITE" id="PS50005">
    <property type="entry name" value="TPR"/>
    <property type="match status" value="1"/>
</dbReference>
<keyword evidence="1" id="KW-0802">TPR repeat</keyword>
<name>A0A9P5XFY3_9AGAR</name>
<organism evidence="4 5">
    <name type="scientific">Macrolepiota fuliginosa MF-IS2</name>
    <dbReference type="NCBI Taxonomy" id="1400762"/>
    <lineage>
        <taxon>Eukaryota</taxon>
        <taxon>Fungi</taxon>
        <taxon>Dikarya</taxon>
        <taxon>Basidiomycota</taxon>
        <taxon>Agaricomycotina</taxon>
        <taxon>Agaricomycetes</taxon>
        <taxon>Agaricomycetidae</taxon>
        <taxon>Agaricales</taxon>
        <taxon>Agaricineae</taxon>
        <taxon>Agaricaceae</taxon>
        <taxon>Macrolepiota</taxon>
    </lineage>
</organism>
<dbReference type="SUPFAM" id="SSF48452">
    <property type="entry name" value="TPR-like"/>
    <property type="match status" value="1"/>
</dbReference>
<keyword evidence="2" id="KW-0862">Zinc</keyword>
<keyword evidence="2" id="KW-0479">Metal-binding</keyword>
<dbReference type="EMBL" id="MU151150">
    <property type="protein sequence ID" value="KAF9448790.1"/>
    <property type="molecule type" value="Genomic_DNA"/>
</dbReference>
<evidence type="ECO:0000313" key="5">
    <source>
        <dbReference type="Proteomes" id="UP000807342"/>
    </source>
</evidence>
<dbReference type="Proteomes" id="UP000807342">
    <property type="component" value="Unassembled WGS sequence"/>
</dbReference>
<dbReference type="PROSITE" id="PS50103">
    <property type="entry name" value="ZF_C3H1"/>
    <property type="match status" value="2"/>
</dbReference>
<feature type="non-terminal residue" evidence="4">
    <location>
        <position position="269"/>
    </location>
</feature>
<dbReference type="GO" id="GO:0008270">
    <property type="term" value="F:zinc ion binding"/>
    <property type="evidence" value="ECO:0007669"/>
    <property type="project" value="UniProtKB-KW"/>
</dbReference>
<dbReference type="AlphaFoldDB" id="A0A9P5XFY3"/>
<dbReference type="SMART" id="SM00356">
    <property type="entry name" value="ZnF_C3H1"/>
    <property type="match status" value="2"/>
</dbReference>
<dbReference type="InterPro" id="IPR000571">
    <property type="entry name" value="Znf_CCCH"/>
</dbReference>
<evidence type="ECO:0000256" key="2">
    <source>
        <dbReference type="PROSITE-ProRule" id="PRU00723"/>
    </source>
</evidence>
<dbReference type="Gene3D" id="3.30.1370.210">
    <property type="match status" value="1"/>
</dbReference>
<accession>A0A9P5XFY3</accession>
<dbReference type="InterPro" id="IPR011990">
    <property type="entry name" value="TPR-like_helical_dom_sf"/>
</dbReference>
<feature type="non-terminal residue" evidence="4">
    <location>
        <position position="1"/>
    </location>
</feature>
<evidence type="ECO:0000259" key="3">
    <source>
        <dbReference type="PROSITE" id="PS50103"/>
    </source>
</evidence>
<reference evidence="4" key="1">
    <citation type="submission" date="2020-11" db="EMBL/GenBank/DDBJ databases">
        <authorList>
            <consortium name="DOE Joint Genome Institute"/>
            <person name="Ahrendt S."/>
            <person name="Riley R."/>
            <person name="Andreopoulos W."/>
            <person name="Labutti K."/>
            <person name="Pangilinan J."/>
            <person name="Ruiz-Duenas F.J."/>
            <person name="Barrasa J.M."/>
            <person name="Sanchez-Garcia M."/>
            <person name="Camarero S."/>
            <person name="Miyauchi S."/>
            <person name="Serrano A."/>
            <person name="Linde D."/>
            <person name="Babiker R."/>
            <person name="Drula E."/>
            <person name="Ayuso-Fernandez I."/>
            <person name="Pacheco R."/>
            <person name="Padilla G."/>
            <person name="Ferreira P."/>
            <person name="Barriuso J."/>
            <person name="Kellner H."/>
            <person name="Castanera R."/>
            <person name="Alfaro M."/>
            <person name="Ramirez L."/>
            <person name="Pisabarro A.G."/>
            <person name="Kuo A."/>
            <person name="Tritt A."/>
            <person name="Lipzen A."/>
            <person name="He G."/>
            <person name="Yan M."/>
            <person name="Ng V."/>
            <person name="Cullen D."/>
            <person name="Martin F."/>
            <person name="Rosso M.-N."/>
            <person name="Henrissat B."/>
            <person name="Hibbett D."/>
            <person name="Martinez A.T."/>
            <person name="Grigoriev I.V."/>
        </authorList>
    </citation>
    <scope>NUCLEOTIDE SEQUENCE</scope>
    <source>
        <strain evidence="4">MF-IS2</strain>
    </source>
</reference>
<dbReference type="SMART" id="SM00028">
    <property type="entry name" value="TPR"/>
    <property type="match status" value="2"/>
</dbReference>
<dbReference type="Pfam" id="PF14559">
    <property type="entry name" value="TPR_19"/>
    <property type="match status" value="1"/>
</dbReference>
<feature type="domain" description="C3H1-type" evidence="3">
    <location>
        <begin position="201"/>
        <end position="228"/>
    </location>
</feature>
<gene>
    <name evidence="4" type="ORF">P691DRAFT_647640</name>
</gene>
<keyword evidence="5" id="KW-1185">Reference proteome</keyword>
<feature type="zinc finger region" description="C3H1-type" evidence="2">
    <location>
        <begin position="170"/>
        <end position="194"/>
    </location>
</feature>
<feature type="repeat" description="TPR" evidence="1">
    <location>
        <begin position="32"/>
        <end position="65"/>
    </location>
</feature>
<feature type="zinc finger region" description="C3H1-type" evidence="2">
    <location>
        <begin position="201"/>
        <end position="228"/>
    </location>
</feature>
<dbReference type="OrthoDB" id="629492at2759"/>